<evidence type="ECO:0000256" key="1">
    <source>
        <dbReference type="SAM" id="MobiDB-lite"/>
    </source>
</evidence>
<proteinExistence type="predicted"/>
<evidence type="ECO:0000313" key="2">
    <source>
        <dbReference type="EMBL" id="AEP13378.1"/>
    </source>
</evidence>
<dbReference type="HOGENOM" id="CLU_3426453_0_0_0"/>
<dbReference type="AlphaFoldDB" id="G2LLA3"/>
<protein>
    <submittedName>
        <fullName evidence="2">Uncharacterized protein</fullName>
    </submittedName>
</protein>
<accession>G2LLA3</accession>
<dbReference type="EMBL" id="CP002515">
    <property type="protein sequence ID" value="AEP13378.1"/>
    <property type="molecule type" value="Genomic_DNA"/>
</dbReference>
<feature type="region of interest" description="Disordered" evidence="1">
    <location>
        <begin position="1"/>
        <end position="21"/>
    </location>
</feature>
<organism evidence="2 3">
    <name type="scientific">Chloracidobacterium thermophilum (strain B)</name>
    <dbReference type="NCBI Taxonomy" id="981222"/>
    <lineage>
        <taxon>Bacteria</taxon>
        <taxon>Pseudomonadati</taxon>
        <taxon>Acidobacteriota</taxon>
        <taxon>Terriglobia</taxon>
        <taxon>Terriglobales</taxon>
        <taxon>Acidobacteriaceae</taxon>
        <taxon>Chloracidobacterium</taxon>
    </lineage>
</organism>
<dbReference type="KEGG" id="ctm:Cabther_B0376"/>
<sequence>MGNDENRTPAAQPVDVPQALP</sequence>
<gene>
    <name evidence="2" type="ordered locus">Cabther_B0376</name>
</gene>
<evidence type="ECO:0000313" key="3">
    <source>
        <dbReference type="Proteomes" id="UP000006791"/>
    </source>
</evidence>
<keyword evidence="3" id="KW-1185">Reference proteome</keyword>
<reference evidence="2 3" key="1">
    <citation type="journal article" date="2012" name="Environ. Microbiol.">
        <title>Complete genome of Candidatus Chloracidobacterium thermophilum, a chlorophyll-based photoheterotroph belonging to the phylum Acidobacteria.</title>
        <authorList>
            <person name="Garcia Costas A.M."/>
            <person name="Liu Z."/>
            <person name="Tomsho L.P."/>
            <person name="Schuster S.C."/>
            <person name="Ward D.M."/>
            <person name="Bryant D.A."/>
        </authorList>
    </citation>
    <scope>NUCLEOTIDE SEQUENCE [LARGE SCALE GENOMIC DNA]</scope>
    <source>
        <strain evidence="2 3">B</strain>
    </source>
</reference>
<name>G2LLA3_CHLTF</name>
<dbReference type="Proteomes" id="UP000006791">
    <property type="component" value="Chromosome 2"/>
</dbReference>